<accession>Q0TXT8</accession>
<dbReference type="GeneID" id="5982647"/>
<organism evidence="1 2">
    <name type="scientific">Phaeosphaeria nodorum (strain SN15 / ATCC MYA-4574 / FGSC 10173)</name>
    <name type="common">Glume blotch fungus</name>
    <name type="synonym">Parastagonospora nodorum</name>
    <dbReference type="NCBI Taxonomy" id="321614"/>
    <lineage>
        <taxon>Eukaryota</taxon>
        <taxon>Fungi</taxon>
        <taxon>Dikarya</taxon>
        <taxon>Ascomycota</taxon>
        <taxon>Pezizomycotina</taxon>
        <taxon>Dothideomycetes</taxon>
        <taxon>Pleosporomycetidae</taxon>
        <taxon>Pleosporales</taxon>
        <taxon>Pleosporineae</taxon>
        <taxon>Phaeosphaeriaceae</taxon>
        <taxon>Parastagonospora</taxon>
    </lineage>
</organism>
<dbReference type="InParanoid" id="Q0TXT8"/>
<reference evidence="2" key="1">
    <citation type="journal article" date="2007" name="Plant Cell">
        <title>Dothideomycete-plant interactions illuminated by genome sequencing and EST analysis of the wheat pathogen Stagonospora nodorum.</title>
        <authorList>
            <person name="Hane J.K."/>
            <person name="Lowe R.G."/>
            <person name="Solomon P.S."/>
            <person name="Tan K.C."/>
            <person name="Schoch C.L."/>
            <person name="Spatafora J.W."/>
            <person name="Crous P.W."/>
            <person name="Kodira C."/>
            <person name="Birren B.W."/>
            <person name="Galagan J.E."/>
            <person name="Torriani S.F."/>
            <person name="McDonald B.A."/>
            <person name="Oliver R.P."/>
        </authorList>
    </citation>
    <scope>NUCLEOTIDE SEQUENCE [LARGE SCALE GENOMIC DNA]</scope>
    <source>
        <strain evidence="2">SN15 / ATCC MYA-4574 / FGSC 10173</strain>
    </source>
</reference>
<dbReference type="EMBL" id="CH445363">
    <property type="protein sequence ID" value="EAT76947.1"/>
    <property type="molecule type" value="Genomic_DNA"/>
</dbReference>
<dbReference type="AlphaFoldDB" id="Q0TXT8"/>
<dbReference type="Proteomes" id="UP000001055">
    <property type="component" value="Unassembled WGS sequence"/>
</dbReference>
<gene>
    <name evidence="1" type="ORF">SNOG_15572</name>
</gene>
<evidence type="ECO:0000313" key="1">
    <source>
        <dbReference type="EMBL" id="EAT76947.1"/>
    </source>
</evidence>
<dbReference type="KEGG" id="pno:SNOG_15572"/>
<evidence type="ECO:0000313" key="2">
    <source>
        <dbReference type="Proteomes" id="UP000001055"/>
    </source>
</evidence>
<dbReference type="RefSeq" id="XP_001805717.1">
    <property type="nucleotide sequence ID" value="XM_001805665.1"/>
</dbReference>
<name>Q0TXT8_PHANO</name>
<protein>
    <submittedName>
        <fullName evidence="1">Uncharacterized protein</fullName>
    </submittedName>
</protein>
<sequence>MEHISPSLRMLYSLSYGPPLNDCFQTQLPALEWEHRFFGTVY</sequence>
<proteinExistence type="predicted"/>